<sequence length="199" mass="21283">MFVLGLTGSIGMGKSTTAELFMELGVPVYDADATVHRLYEDEAVAAVEQAFPGTTGAGGVDREKLSAHVVGNAPAMKRLEAIVHPMLRAHEKEFLAGAERAGAPVAVLDIPLLFETGAESRVDAVLVVSAPEDVQHARILARPNMTAAKLETILARQMSDADKRARADFVVDTSNGLDSAREQIRHVLTKAATMPQRRS</sequence>
<dbReference type="CDD" id="cd02022">
    <property type="entry name" value="DPCK"/>
    <property type="match status" value="1"/>
</dbReference>
<protein>
    <recommendedName>
        <fullName evidence="5 6">Dephospho-CoA kinase</fullName>
        <ecNumber evidence="5 6">2.7.1.24</ecNumber>
    </recommendedName>
    <alternativeName>
        <fullName evidence="5">Dephosphocoenzyme A kinase</fullName>
    </alternativeName>
</protein>
<keyword evidence="5 7" id="KW-0808">Transferase</keyword>
<dbReference type="Proteomes" id="UP001213907">
    <property type="component" value="Chromosome"/>
</dbReference>
<comment type="catalytic activity">
    <reaction evidence="5">
        <text>3'-dephospho-CoA + ATP = ADP + CoA + H(+)</text>
        <dbReference type="Rhea" id="RHEA:18245"/>
        <dbReference type="ChEBI" id="CHEBI:15378"/>
        <dbReference type="ChEBI" id="CHEBI:30616"/>
        <dbReference type="ChEBI" id="CHEBI:57287"/>
        <dbReference type="ChEBI" id="CHEBI:57328"/>
        <dbReference type="ChEBI" id="CHEBI:456216"/>
        <dbReference type="EC" id="2.7.1.24"/>
    </reaction>
</comment>
<accession>A0ABY8BP69</accession>
<name>A0ABY8BP69_AFICR</name>
<dbReference type="Gene3D" id="3.40.50.300">
    <property type="entry name" value="P-loop containing nucleotide triphosphate hydrolases"/>
    <property type="match status" value="1"/>
</dbReference>
<evidence type="ECO:0000256" key="2">
    <source>
        <dbReference type="ARBA" id="ARBA00022741"/>
    </source>
</evidence>
<keyword evidence="5 7" id="KW-0418">Kinase</keyword>
<dbReference type="Pfam" id="PF01121">
    <property type="entry name" value="CoaE"/>
    <property type="match status" value="1"/>
</dbReference>
<comment type="function">
    <text evidence="5">Catalyzes the phosphorylation of the 3'-hydroxyl group of dephosphocoenzyme A to form coenzyme A.</text>
</comment>
<evidence type="ECO:0000256" key="3">
    <source>
        <dbReference type="ARBA" id="ARBA00022840"/>
    </source>
</evidence>
<dbReference type="InterPro" id="IPR001977">
    <property type="entry name" value="Depp_CoAkinase"/>
</dbReference>
<dbReference type="NCBIfam" id="TIGR00152">
    <property type="entry name" value="dephospho-CoA kinase"/>
    <property type="match status" value="1"/>
</dbReference>
<evidence type="ECO:0000256" key="5">
    <source>
        <dbReference type="HAMAP-Rule" id="MF_00376"/>
    </source>
</evidence>
<evidence type="ECO:0000256" key="4">
    <source>
        <dbReference type="ARBA" id="ARBA00022993"/>
    </source>
</evidence>
<dbReference type="RefSeq" id="WP_275247337.1">
    <property type="nucleotide sequence ID" value="NZ_BAABDX010000001.1"/>
</dbReference>
<dbReference type="PANTHER" id="PTHR10695">
    <property type="entry name" value="DEPHOSPHO-COA KINASE-RELATED"/>
    <property type="match status" value="1"/>
</dbReference>
<dbReference type="InterPro" id="IPR027417">
    <property type="entry name" value="P-loop_NTPase"/>
</dbReference>
<dbReference type="PANTHER" id="PTHR10695:SF46">
    <property type="entry name" value="BIFUNCTIONAL COENZYME A SYNTHASE-RELATED"/>
    <property type="match status" value="1"/>
</dbReference>
<proteinExistence type="inferred from homology"/>
<comment type="pathway">
    <text evidence="5">Cofactor biosynthesis; coenzyme A biosynthesis; CoA from (R)-pantothenate: step 5/5.</text>
</comment>
<keyword evidence="4 5" id="KW-0173">Coenzyme A biosynthesis</keyword>
<dbReference type="PROSITE" id="PS51219">
    <property type="entry name" value="DPCK"/>
    <property type="match status" value="1"/>
</dbReference>
<keyword evidence="5" id="KW-0963">Cytoplasm</keyword>
<keyword evidence="2 5" id="KW-0547">Nucleotide-binding</keyword>
<comment type="similarity">
    <text evidence="1 5">Belongs to the CoaE family.</text>
</comment>
<evidence type="ECO:0000256" key="6">
    <source>
        <dbReference type="NCBIfam" id="TIGR00152"/>
    </source>
</evidence>
<gene>
    <name evidence="5 7" type="primary">coaE</name>
    <name evidence="7" type="ORF">AFIC_000194</name>
</gene>
<evidence type="ECO:0000256" key="1">
    <source>
        <dbReference type="ARBA" id="ARBA00009018"/>
    </source>
</evidence>
<organism evidence="7 8">
    <name type="scientific">Afipia carboxydohydrogena</name>
    <name type="common">Pseudomonas carboxydohydrogena</name>
    <dbReference type="NCBI Taxonomy" id="290"/>
    <lineage>
        <taxon>Bacteria</taxon>
        <taxon>Pseudomonadati</taxon>
        <taxon>Pseudomonadota</taxon>
        <taxon>Alphaproteobacteria</taxon>
        <taxon>Hyphomicrobiales</taxon>
        <taxon>Nitrobacteraceae</taxon>
        <taxon>Afipia</taxon>
    </lineage>
</organism>
<dbReference type="EMBL" id="CP113162">
    <property type="protein sequence ID" value="WEF51748.1"/>
    <property type="molecule type" value="Genomic_DNA"/>
</dbReference>
<feature type="binding site" evidence="5">
    <location>
        <begin position="11"/>
        <end position="16"/>
    </location>
    <ligand>
        <name>ATP</name>
        <dbReference type="ChEBI" id="CHEBI:30616"/>
    </ligand>
</feature>
<keyword evidence="8" id="KW-1185">Reference proteome</keyword>
<evidence type="ECO:0000313" key="8">
    <source>
        <dbReference type="Proteomes" id="UP001213907"/>
    </source>
</evidence>
<dbReference type="HAMAP" id="MF_00376">
    <property type="entry name" value="Dephospho_CoA_kinase"/>
    <property type="match status" value="1"/>
</dbReference>
<keyword evidence="3 5" id="KW-0067">ATP-binding</keyword>
<dbReference type="GO" id="GO:0004140">
    <property type="term" value="F:dephospho-CoA kinase activity"/>
    <property type="evidence" value="ECO:0007669"/>
    <property type="project" value="UniProtKB-EC"/>
</dbReference>
<comment type="subcellular location">
    <subcellularLocation>
        <location evidence="5">Cytoplasm</location>
    </subcellularLocation>
</comment>
<reference evidence="7 8" key="1">
    <citation type="submission" date="2022-11" db="EMBL/GenBank/DDBJ databases">
        <authorList>
            <person name="Siebert D."/>
            <person name="Busche T."/>
            <person name="Saydam E."/>
            <person name="Kalinowski J."/>
            <person name="Ruckert C."/>
            <person name="Blombach B."/>
        </authorList>
    </citation>
    <scope>NUCLEOTIDE SEQUENCE [LARGE SCALE GENOMIC DNA]</scope>
    <source>
        <strain evidence="7 8">DSM 1083</strain>
    </source>
</reference>
<evidence type="ECO:0000313" key="7">
    <source>
        <dbReference type="EMBL" id="WEF51748.1"/>
    </source>
</evidence>
<dbReference type="SUPFAM" id="SSF52540">
    <property type="entry name" value="P-loop containing nucleoside triphosphate hydrolases"/>
    <property type="match status" value="1"/>
</dbReference>
<dbReference type="EC" id="2.7.1.24" evidence="5 6"/>